<evidence type="ECO:0000256" key="3">
    <source>
        <dbReference type="SAM" id="SignalP"/>
    </source>
</evidence>
<dbReference type="Proteomes" id="UP000578449">
    <property type="component" value="Unassembled WGS sequence"/>
</dbReference>
<name>A0A840P5G6_9ACTN</name>
<feature type="region of interest" description="Disordered" evidence="2">
    <location>
        <begin position="25"/>
        <end position="82"/>
    </location>
</feature>
<dbReference type="PROSITE" id="PS51257">
    <property type="entry name" value="PROKAR_LIPOPROTEIN"/>
    <property type="match status" value="1"/>
</dbReference>
<protein>
    <submittedName>
        <fullName evidence="5">Cu-Zn family superoxide dismutase</fullName>
        <ecNumber evidence="5">1.15.1.1</ecNumber>
    </submittedName>
</protein>
<evidence type="ECO:0000256" key="1">
    <source>
        <dbReference type="ARBA" id="ARBA00010457"/>
    </source>
</evidence>
<feature type="signal peptide" evidence="3">
    <location>
        <begin position="1"/>
        <end position="20"/>
    </location>
</feature>
<feature type="chain" id="PRO_5039299090" evidence="3">
    <location>
        <begin position="21"/>
        <end position="230"/>
    </location>
</feature>
<dbReference type="InterPro" id="IPR036423">
    <property type="entry name" value="SOD-like_Cu/Zn_dom_sf"/>
</dbReference>
<dbReference type="SUPFAM" id="SSF49329">
    <property type="entry name" value="Cu,Zn superoxide dismutase-like"/>
    <property type="match status" value="1"/>
</dbReference>
<feature type="domain" description="Superoxide dismutase copper/zinc binding" evidence="4">
    <location>
        <begin position="105"/>
        <end position="223"/>
    </location>
</feature>
<evidence type="ECO:0000313" key="5">
    <source>
        <dbReference type="EMBL" id="MBB5136554.1"/>
    </source>
</evidence>
<dbReference type="GO" id="GO:0004784">
    <property type="term" value="F:superoxide dismutase activity"/>
    <property type="evidence" value="ECO:0007669"/>
    <property type="project" value="UniProtKB-EC"/>
</dbReference>
<proteinExistence type="inferred from homology"/>
<keyword evidence="3" id="KW-0732">Signal</keyword>
<dbReference type="EMBL" id="JACHGN010000014">
    <property type="protein sequence ID" value="MBB5136554.1"/>
    <property type="molecule type" value="Genomic_DNA"/>
</dbReference>
<accession>A0A840P5G6</accession>
<comment type="similarity">
    <text evidence="1">Belongs to the Cu-Zn superoxide dismutase family.</text>
</comment>
<dbReference type="RefSeq" id="WP_185053417.1">
    <property type="nucleotide sequence ID" value="NZ_BAABIX010000011.1"/>
</dbReference>
<comment type="caution">
    <text evidence="5">The sequence shown here is derived from an EMBL/GenBank/DDBJ whole genome shotgun (WGS) entry which is preliminary data.</text>
</comment>
<dbReference type="Pfam" id="PF00080">
    <property type="entry name" value="Sod_Cu"/>
    <property type="match status" value="1"/>
</dbReference>
<keyword evidence="5" id="KW-0560">Oxidoreductase</keyword>
<dbReference type="EC" id="1.15.1.1" evidence="5"/>
<sequence length="230" mass="22932">MRRRPSAVHLVALIPLALLAAGCGGQGPEAADGRAASPAAAPAAAPGSPTSPTSPGSPTSPVSPGTPEPGGLRLSGGGPLTPYKEGNKAVAYDAKLVPQGARAEITVTTTGGETVSELTVSGLVPNRRYGSHLHAKACGPKPDASGPHYQHTHTPGPSHLAANPVNEVWLDFTTDASGAATSTARQPWPLKRGHLPKSLVIHADPTVTSGPSAGSAGDRVACVTLTPASS</sequence>
<dbReference type="AlphaFoldDB" id="A0A840P5G6"/>
<dbReference type="Gene3D" id="2.60.40.200">
    <property type="entry name" value="Superoxide dismutase, copper/zinc binding domain"/>
    <property type="match status" value="1"/>
</dbReference>
<feature type="compositionally biased region" description="Low complexity" evidence="2">
    <location>
        <begin position="28"/>
        <end position="72"/>
    </location>
</feature>
<gene>
    <name evidence="5" type="ORF">HNP84_006301</name>
</gene>
<organism evidence="5 6">
    <name type="scientific">Thermocatellispora tengchongensis</name>
    <dbReference type="NCBI Taxonomy" id="1073253"/>
    <lineage>
        <taxon>Bacteria</taxon>
        <taxon>Bacillati</taxon>
        <taxon>Actinomycetota</taxon>
        <taxon>Actinomycetes</taxon>
        <taxon>Streptosporangiales</taxon>
        <taxon>Streptosporangiaceae</taxon>
        <taxon>Thermocatellispora</taxon>
    </lineage>
</organism>
<evidence type="ECO:0000259" key="4">
    <source>
        <dbReference type="Pfam" id="PF00080"/>
    </source>
</evidence>
<dbReference type="InterPro" id="IPR001424">
    <property type="entry name" value="SOD_Cu_Zn_dom"/>
</dbReference>
<reference evidence="5 6" key="1">
    <citation type="submission" date="2020-08" db="EMBL/GenBank/DDBJ databases">
        <title>Genomic Encyclopedia of Type Strains, Phase IV (KMG-IV): sequencing the most valuable type-strain genomes for metagenomic binning, comparative biology and taxonomic classification.</title>
        <authorList>
            <person name="Goeker M."/>
        </authorList>
    </citation>
    <scope>NUCLEOTIDE SEQUENCE [LARGE SCALE GENOMIC DNA]</scope>
    <source>
        <strain evidence="5 6">DSM 45615</strain>
    </source>
</reference>
<evidence type="ECO:0000313" key="6">
    <source>
        <dbReference type="Proteomes" id="UP000578449"/>
    </source>
</evidence>
<keyword evidence="6" id="KW-1185">Reference proteome</keyword>
<dbReference type="GO" id="GO:0046872">
    <property type="term" value="F:metal ion binding"/>
    <property type="evidence" value="ECO:0007669"/>
    <property type="project" value="InterPro"/>
</dbReference>
<evidence type="ECO:0000256" key="2">
    <source>
        <dbReference type="SAM" id="MobiDB-lite"/>
    </source>
</evidence>